<evidence type="ECO:0000313" key="2">
    <source>
        <dbReference type="Proteomes" id="UP000245073"/>
    </source>
</evidence>
<accession>A0A2T9KCH0</accession>
<dbReference type="AlphaFoldDB" id="A0A2T9KCH0"/>
<evidence type="ECO:0000313" key="1">
    <source>
        <dbReference type="EMBL" id="PVM93648.1"/>
    </source>
</evidence>
<comment type="caution">
    <text evidence="1">The sequence shown here is derived from an EMBL/GenBank/DDBJ whole genome shotgun (WGS) entry which is preliminary data.</text>
</comment>
<reference evidence="1 2" key="1">
    <citation type="submission" date="2018-04" db="EMBL/GenBank/DDBJ databases">
        <title>The genome sequence of Caulobacter sp. 744.</title>
        <authorList>
            <person name="Gao J."/>
            <person name="Sun J."/>
        </authorList>
    </citation>
    <scope>NUCLEOTIDE SEQUENCE [LARGE SCALE GENOMIC DNA]</scope>
    <source>
        <strain evidence="1 2">774</strain>
    </source>
</reference>
<organism evidence="1 2">
    <name type="scientific">Caulobacter endophyticus</name>
    <dbReference type="NCBI Taxonomy" id="2172652"/>
    <lineage>
        <taxon>Bacteria</taxon>
        <taxon>Pseudomonadati</taxon>
        <taxon>Pseudomonadota</taxon>
        <taxon>Alphaproteobacteria</taxon>
        <taxon>Caulobacterales</taxon>
        <taxon>Caulobacteraceae</taxon>
        <taxon>Caulobacter</taxon>
    </lineage>
</organism>
<name>A0A2T9KCH0_9CAUL</name>
<dbReference type="RefSeq" id="WP_109099455.1">
    <property type="nucleotide sequence ID" value="NZ_QDKQ01000016.1"/>
</dbReference>
<dbReference type="EMBL" id="QDKQ01000016">
    <property type="protein sequence ID" value="PVM93648.1"/>
    <property type="molecule type" value="Genomic_DNA"/>
</dbReference>
<gene>
    <name evidence="1" type="ORF">DDF67_02890</name>
</gene>
<protein>
    <submittedName>
        <fullName evidence="1">Uncharacterized protein</fullName>
    </submittedName>
</protein>
<dbReference type="OrthoDB" id="7579791at2"/>
<dbReference type="Proteomes" id="UP000245073">
    <property type="component" value="Unassembled WGS sequence"/>
</dbReference>
<proteinExistence type="predicted"/>
<sequence>MLDTPSPSEAPLDITATGDEVKISGPDGLIVSLSREAARASARKLIEVAGEETYQKPLG</sequence>
<keyword evidence="2" id="KW-1185">Reference proteome</keyword>